<evidence type="ECO:0000256" key="1">
    <source>
        <dbReference type="SAM" id="MobiDB-lite"/>
    </source>
</evidence>
<evidence type="ECO:0000313" key="3">
    <source>
        <dbReference type="EMBL" id="BDZ42133.1"/>
    </source>
</evidence>
<gene>
    <name evidence="3" type="ORF">GCM10025865_14320</name>
</gene>
<dbReference type="Gene3D" id="2.30.40.10">
    <property type="entry name" value="Urease, subunit C, domain 1"/>
    <property type="match status" value="1"/>
</dbReference>
<dbReference type="PANTHER" id="PTHR22642:SF2">
    <property type="entry name" value="PROTEIN LONG AFTER FAR-RED 3"/>
    <property type="match status" value="1"/>
</dbReference>
<dbReference type="Gene3D" id="3.10.310.70">
    <property type="match status" value="1"/>
</dbReference>
<dbReference type="PANTHER" id="PTHR22642">
    <property type="entry name" value="IMIDAZOLONEPROPIONASE"/>
    <property type="match status" value="1"/>
</dbReference>
<protein>
    <recommendedName>
        <fullName evidence="2">Amidohydrolase 3 domain-containing protein</fullName>
    </recommendedName>
</protein>
<dbReference type="SUPFAM" id="SSF51338">
    <property type="entry name" value="Composite domain of metallo-dependent hydrolases"/>
    <property type="match status" value="1"/>
</dbReference>
<organism evidence="3 4">
    <name type="scientific">Paraoerskovia sediminicola</name>
    <dbReference type="NCBI Taxonomy" id="1138587"/>
    <lineage>
        <taxon>Bacteria</taxon>
        <taxon>Bacillati</taxon>
        <taxon>Actinomycetota</taxon>
        <taxon>Actinomycetes</taxon>
        <taxon>Micrococcales</taxon>
        <taxon>Cellulomonadaceae</taxon>
        <taxon>Paraoerskovia</taxon>
    </lineage>
</organism>
<keyword evidence="4" id="KW-1185">Reference proteome</keyword>
<feature type="region of interest" description="Disordered" evidence="1">
    <location>
        <begin position="179"/>
        <end position="200"/>
    </location>
</feature>
<reference evidence="4" key="1">
    <citation type="journal article" date="2019" name="Int. J. Syst. Evol. Microbiol.">
        <title>The Global Catalogue of Microorganisms (GCM) 10K type strain sequencing project: providing services to taxonomists for standard genome sequencing and annotation.</title>
        <authorList>
            <consortium name="The Broad Institute Genomics Platform"/>
            <consortium name="The Broad Institute Genome Sequencing Center for Infectious Disease"/>
            <person name="Wu L."/>
            <person name="Ma J."/>
        </authorList>
    </citation>
    <scope>NUCLEOTIDE SEQUENCE [LARGE SCALE GENOMIC DNA]</scope>
    <source>
        <strain evidence="4">NBRC 108565</strain>
    </source>
</reference>
<feature type="domain" description="Amidohydrolase 3" evidence="2">
    <location>
        <begin position="53"/>
        <end position="173"/>
    </location>
</feature>
<dbReference type="InterPro" id="IPR011059">
    <property type="entry name" value="Metal-dep_hydrolase_composite"/>
</dbReference>
<dbReference type="InterPro" id="IPR013108">
    <property type="entry name" value="Amidohydro_3"/>
</dbReference>
<name>A0ABM8G271_9CELL</name>
<evidence type="ECO:0000259" key="2">
    <source>
        <dbReference type="Pfam" id="PF07969"/>
    </source>
</evidence>
<proteinExistence type="predicted"/>
<accession>A0ABM8G271</accession>
<evidence type="ECO:0000313" key="4">
    <source>
        <dbReference type="Proteomes" id="UP001321475"/>
    </source>
</evidence>
<dbReference type="EMBL" id="AP027729">
    <property type="protein sequence ID" value="BDZ42133.1"/>
    <property type="molecule type" value="Genomic_DNA"/>
</dbReference>
<sequence length="200" mass="21019">MTAPDLILTGATVITVDGSGSTAEAVAVTDGRITAVGTTDEILAVAGDRTERLDLTGRTVVPGFIDPHSHVTAGAPYIKHAALHTPPVGTTRTVEDILRGLREAKKRNDTAAGEWILGWGYFPDAMDDGGKITAQIIDEEFADYRVALIHISNHGAVVNGRVLADLGIDADTLIPTAARSSGCPARRSRRASSGSRHSSR</sequence>
<dbReference type="Proteomes" id="UP001321475">
    <property type="component" value="Chromosome"/>
</dbReference>
<dbReference type="Pfam" id="PF07969">
    <property type="entry name" value="Amidohydro_3"/>
    <property type="match status" value="1"/>
</dbReference>